<comment type="caution">
    <text evidence="1">The sequence shown here is derived from an EMBL/GenBank/DDBJ whole genome shotgun (WGS) entry which is preliminary data.</text>
</comment>
<sequence>MICSYRLKSASRSMSPGTASLGDDPAKADCCRRGATTLYHPCAGGSQFILQGIPCLVACLQVTPDKRSNILARILIKTVVTNLLLDIVLQRSTDFDVNATSRHGLFLSLSSNTESTENIVDIHHSVPATRAPLRYDTSVTAIDAFLLPSPCRPHGIIGAAGKARGCYPYKVSPTAPETLPLLQRIIVLPGIKSLYR</sequence>
<evidence type="ECO:0000313" key="1">
    <source>
        <dbReference type="EMBL" id="CAD0214684.1"/>
    </source>
</evidence>
<organism evidence="1 2">
    <name type="scientific">Rhizobium rhizogenes</name>
    <name type="common">Agrobacterium rhizogenes</name>
    <dbReference type="NCBI Taxonomy" id="359"/>
    <lineage>
        <taxon>Bacteria</taxon>
        <taxon>Pseudomonadati</taxon>
        <taxon>Pseudomonadota</taxon>
        <taxon>Alphaproteobacteria</taxon>
        <taxon>Hyphomicrobiales</taxon>
        <taxon>Rhizobiaceae</taxon>
        <taxon>Rhizobium/Agrobacterium group</taxon>
        <taxon>Rhizobium</taxon>
    </lineage>
</organism>
<gene>
    <name evidence="1" type="ORF">AGRHK599_LOCUS2928</name>
</gene>
<reference evidence="1 2" key="1">
    <citation type="submission" date="2020-06" db="EMBL/GenBank/DDBJ databases">
        <authorList>
            <person name="De Coninck B."/>
            <person name="Ibrahim H."/>
        </authorList>
    </citation>
    <scope>NUCLEOTIDE SEQUENCE [LARGE SCALE GENOMIC DNA]</scope>
    <source>
        <strain evidence="1">Ag_rhizogenes_K599</strain>
    </source>
</reference>
<name>A0AAN2DE69_RHIRH</name>
<dbReference type="EMBL" id="CAICSX020000002">
    <property type="protein sequence ID" value="CAD0214684.1"/>
    <property type="molecule type" value="Genomic_DNA"/>
</dbReference>
<evidence type="ECO:0000313" key="2">
    <source>
        <dbReference type="Proteomes" id="UP000528185"/>
    </source>
</evidence>
<dbReference type="AlphaFoldDB" id="A0AAN2DE69"/>
<protein>
    <submittedName>
        <fullName evidence="1">Uncharacterized protein</fullName>
    </submittedName>
</protein>
<dbReference type="Proteomes" id="UP000528185">
    <property type="component" value="Unassembled WGS sequence"/>
</dbReference>
<proteinExistence type="predicted"/>
<accession>A0AAN2DE69</accession>